<dbReference type="InterPro" id="IPR001810">
    <property type="entry name" value="F-box_dom"/>
</dbReference>
<dbReference type="SUPFAM" id="SSF50985">
    <property type="entry name" value="RCC1/BLIP-II"/>
    <property type="match status" value="2"/>
</dbReference>
<dbReference type="InterPro" id="IPR009091">
    <property type="entry name" value="RCC1/BLIP-II"/>
</dbReference>
<keyword evidence="5" id="KW-1185">Reference proteome</keyword>
<dbReference type="Pfam" id="PF13540">
    <property type="entry name" value="RCC1_2"/>
    <property type="match status" value="1"/>
</dbReference>
<evidence type="ECO:0000256" key="1">
    <source>
        <dbReference type="PROSITE-ProRule" id="PRU00235"/>
    </source>
</evidence>
<dbReference type="InterPro" id="IPR036047">
    <property type="entry name" value="F-box-like_dom_sf"/>
</dbReference>
<dbReference type="PANTHER" id="PTHR45982">
    <property type="entry name" value="REGULATOR OF CHROMOSOME CONDENSATION"/>
    <property type="match status" value="1"/>
</dbReference>
<comment type="caution">
    <text evidence="4">The sequence shown here is derived from an EMBL/GenBank/DDBJ whole genome shotgun (WGS) entry which is preliminary data.</text>
</comment>
<dbReference type="Gene3D" id="2.130.10.30">
    <property type="entry name" value="Regulator of chromosome condensation 1/beta-lactamase-inhibitor protein II"/>
    <property type="match status" value="2"/>
</dbReference>
<dbReference type="OrthoDB" id="61110at2759"/>
<dbReference type="GO" id="GO:0005737">
    <property type="term" value="C:cytoplasm"/>
    <property type="evidence" value="ECO:0007669"/>
    <property type="project" value="TreeGrafter"/>
</dbReference>
<dbReference type="Proteomes" id="UP000383932">
    <property type="component" value="Unassembled WGS sequence"/>
</dbReference>
<proteinExistence type="predicted"/>
<feature type="repeat" description="RCC1" evidence="1">
    <location>
        <begin position="135"/>
        <end position="190"/>
    </location>
</feature>
<dbReference type="PRINTS" id="PR00633">
    <property type="entry name" value="RCCNDNSATION"/>
</dbReference>
<protein>
    <submittedName>
        <fullName evidence="4">RCC1/BLIP-II protein</fullName>
    </submittedName>
</protein>
<dbReference type="SUPFAM" id="SSF81383">
    <property type="entry name" value="F-box domain"/>
    <property type="match status" value="1"/>
</dbReference>
<evidence type="ECO:0000313" key="5">
    <source>
        <dbReference type="Proteomes" id="UP000383932"/>
    </source>
</evidence>
<dbReference type="EMBL" id="SSOP01000016">
    <property type="protein sequence ID" value="KAB5594758.1"/>
    <property type="molecule type" value="Genomic_DNA"/>
</dbReference>
<name>A0A5N5QSY4_9AGAM</name>
<feature type="region of interest" description="Disordered" evidence="2">
    <location>
        <begin position="615"/>
        <end position="640"/>
    </location>
</feature>
<feature type="region of interest" description="Disordered" evidence="2">
    <location>
        <begin position="546"/>
        <end position="574"/>
    </location>
</feature>
<feature type="domain" description="F-box" evidence="3">
    <location>
        <begin position="4"/>
        <end position="48"/>
    </location>
</feature>
<dbReference type="InterPro" id="IPR051553">
    <property type="entry name" value="Ran_GTPase-activating"/>
</dbReference>
<sequence length="640" mass="69835">MVLISDLPVELLIDSLLPCLALRDLLALASTSRFFAVVCGDDTFWKRKTSQEYNFSGAATARTTGFRNVYRGLRCPRVFVWGDAGNSRLALERRKHRSEDRFTRGIDYPVELDIHARVVHLAAAGWSFHALTDDGRVIVWGQLDSQGFGWGSENLAHTAATLKEPLGLLLPQRIKSLCAGRRHAVLLDAHQDIWIVLAWGLPARLVAPVFDATRPDSTLVQVEAGWDVCAFLTQTGTAFVVFPFHGDFAAQVEAHASDQIHVPRQGDHIPCQCWDIQHHPTQLPPLPADLPVLHPNAFDDAPPKLVKIAAGDMFVLGLTDGGHVLKLDLPTQDESQLARLISRGDLCWNYLPKFCDVAHVGSEPGFRPHEQQSQSAHTALQDLTVTHISAQFETFVVYSTVGSSVVLLGGKSTTNDTPPKVIPELQHRNVISVVLGDYHYCALTSNGELFSWGKHSNGALGLGSPSAHGHGPTQRFRFMAPHPPPRDTDTPTRISFHHEDNFRDRYVFAVAAAGWHCGALVIDLHSTSHGNSNPRQEAAQLKLKREQELEQERDGLTTTVNHGDPREAQTGEPIAPFPTRAEAEHASQRIPQITLPIVRGGGAPFRIGYAARGAFAGHGAGRGSTGSNSGSGAHPGRAEQ</sequence>
<evidence type="ECO:0000256" key="2">
    <source>
        <dbReference type="SAM" id="MobiDB-lite"/>
    </source>
</evidence>
<feature type="repeat" description="RCC1" evidence="1">
    <location>
        <begin position="447"/>
        <end position="523"/>
    </location>
</feature>
<organism evidence="4 5">
    <name type="scientific">Ceratobasidium theobromae</name>
    <dbReference type="NCBI Taxonomy" id="1582974"/>
    <lineage>
        <taxon>Eukaryota</taxon>
        <taxon>Fungi</taxon>
        <taxon>Dikarya</taxon>
        <taxon>Basidiomycota</taxon>
        <taxon>Agaricomycotina</taxon>
        <taxon>Agaricomycetes</taxon>
        <taxon>Cantharellales</taxon>
        <taxon>Ceratobasidiaceae</taxon>
        <taxon>Ceratobasidium</taxon>
    </lineage>
</organism>
<reference evidence="4 5" key="1">
    <citation type="journal article" date="2019" name="Fungal Biol. Biotechnol.">
        <title>Draft genome sequence of fastidious pathogen Ceratobasidium theobromae, which causes vascular-streak dieback in Theobroma cacao.</title>
        <authorList>
            <person name="Ali S.S."/>
            <person name="Asman A."/>
            <person name="Shao J."/>
            <person name="Firmansyah A.P."/>
            <person name="Susilo A.W."/>
            <person name="Rosmana A."/>
            <person name="McMahon P."/>
            <person name="Junaid M."/>
            <person name="Guest D."/>
            <person name="Kheng T.Y."/>
            <person name="Meinhardt L.W."/>
            <person name="Bailey B.A."/>
        </authorList>
    </citation>
    <scope>NUCLEOTIDE SEQUENCE [LARGE SCALE GENOMIC DNA]</scope>
    <source>
        <strain evidence="4 5">CT2</strain>
    </source>
</reference>
<dbReference type="GO" id="GO:0005085">
    <property type="term" value="F:guanyl-nucleotide exchange factor activity"/>
    <property type="evidence" value="ECO:0007669"/>
    <property type="project" value="TreeGrafter"/>
</dbReference>
<evidence type="ECO:0000259" key="3">
    <source>
        <dbReference type="Pfam" id="PF12937"/>
    </source>
</evidence>
<gene>
    <name evidence="4" type="ORF">CTheo_1737</name>
</gene>
<dbReference type="InterPro" id="IPR000408">
    <property type="entry name" value="Reg_chr_condens"/>
</dbReference>
<dbReference type="Pfam" id="PF12937">
    <property type="entry name" value="F-box-like"/>
    <property type="match status" value="1"/>
</dbReference>
<evidence type="ECO:0000313" key="4">
    <source>
        <dbReference type="EMBL" id="KAB5594758.1"/>
    </source>
</evidence>
<feature type="compositionally biased region" description="Basic and acidic residues" evidence="2">
    <location>
        <begin position="546"/>
        <end position="555"/>
    </location>
</feature>
<dbReference type="PANTHER" id="PTHR45982:SF3">
    <property type="entry name" value="F-BOX PROTEIN POF9"/>
    <property type="match status" value="1"/>
</dbReference>
<accession>A0A5N5QSY4</accession>
<dbReference type="AlphaFoldDB" id="A0A5N5QSY4"/>
<dbReference type="PROSITE" id="PS50012">
    <property type="entry name" value="RCC1_3"/>
    <property type="match status" value="2"/>
</dbReference>